<sequence length="128" mass="14963">MTQQQKQAKKKMEKEKKDITEAYNRRAKQYRELSLHEPVYVQLDPNHAQWQQATITRAPNEEQPRSYEVQLPSGATYSRNRKFIRPDLKQPEHAPGSEQEATSTEPRRSTRPRCAPDRLNYSRPGGTN</sequence>
<reference evidence="3" key="3">
    <citation type="submission" date="2015-06" db="UniProtKB">
        <authorList>
            <consortium name="EnsemblMetazoa"/>
        </authorList>
    </citation>
    <scope>IDENTIFICATION</scope>
</reference>
<dbReference type="Proteomes" id="UP000014760">
    <property type="component" value="Unassembled WGS sequence"/>
</dbReference>
<reference evidence="2 4" key="2">
    <citation type="journal article" date="2013" name="Nature">
        <title>Insights into bilaterian evolution from three spiralian genomes.</title>
        <authorList>
            <person name="Simakov O."/>
            <person name="Marletaz F."/>
            <person name="Cho S.J."/>
            <person name="Edsinger-Gonzales E."/>
            <person name="Havlak P."/>
            <person name="Hellsten U."/>
            <person name="Kuo D.H."/>
            <person name="Larsson T."/>
            <person name="Lv J."/>
            <person name="Arendt D."/>
            <person name="Savage R."/>
            <person name="Osoegawa K."/>
            <person name="de Jong P."/>
            <person name="Grimwood J."/>
            <person name="Chapman J.A."/>
            <person name="Shapiro H."/>
            <person name="Aerts A."/>
            <person name="Otillar R.P."/>
            <person name="Terry A.Y."/>
            <person name="Boore J.L."/>
            <person name="Grigoriev I.V."/>
            <person name="Lindberg D.R."/>
            <person name="Seaver E.C."/>
            <person name="Weisblat D.A."/>
            <person name="Putnam N.H."/>
            <person name="Rokhsar D.S."/>
        </authorList>
    </citation>
    <scope>NUCLEOTIDE SEQUENCE</scope>
    <source>
        <strain evidence="2 4">I ESC-2004</strain>
    </source>
</reference>
<evidence type="ECO:0000313" key="2">
    <source>
        <dbReference type="EMBL" id="ELU08825.1"/>
    </source>
</evidence>
<proteinExistence type="predicted"/>
<dbReference type="EnsemblMetazoa" id="CapteT208130">
    <property type="protein sequence ID" value="CapteP208130"/>
    <property type="gene ID" value="CapteG208130"/>
</dbReference>
<keyword evidence="4" id="KW-1185">Reference proteome</keyword>
<accession>R7URJ1</accession>
<evidence type="ECO:0000313" key="3">
    <source>
        <dbReference type="EnsemblMetazoa" id="CapteP208130"/>
    </source>
</evidence>
<feature type="region of interest" description="Disordered" evidence="1">
    <location>
        <begin position="1"/>
        <end position="23"/>
    </location>
</feature>
<dbReference type="EMBL" id="KB298735">
    <property type="protein sequence ID" value="ELU08825.1"/>
    <property type="molecule type" value="Genomic_DNA"/>
</dbReference>
<organism evidence="2">
    <name type="scientific">Capitella teleta</name>
    <name type="common">Polychaete worm</name>
    <dbReference type="NCBI Taxonomy" id="283909"/>
    <lineage>
        <taxon>Eukaryota</taxon>
        <taxon>Metazoa</taxon>
        <taxon>Spiralia</taxon>
        <taxon>Lophotrochozoa</taxon>
        <taxon>Annelida</taxon>
        <taxon>Polychaeta</taxon>
        <taxon>Sedentaria</taxon>
        <taxon>Scolecida</taxon>
        <taxon>Capitellidae</taxon>
        <taxon>Capitella</taxon>
    </lineage>
</organism>
<dbReference type="EMBL" id="AMQN01006611">
    <property type="status" value="NOT_ANNOTATED_CDS"/>
    <property type="molecule type" value="Genomic_DNA"/>
</dbReference>
<dbReference type="OrthoDB" id="6149201at2759"/>
<feature type="compositionally biased region" description="Basic and acidic residues" evidence="1">
    <location>
        <begin position="10"/>
        <end position="23"/>
    </location>
</feature>
<reference evidence="4" key="1">
    <citation type="submission" date="2012-12" db="EMBL/GenBank/DDBJ databases">
        <authorList>
            <person name="Hellsten U."/>
            <person name="Grimwood J."/>
            <person name="Chapman J.A."/>
            <person name="Shapiro H."/>
            <person name="Aerts A."/>
            <person name="Otillar R.P."/>
            <person name="Terry A.Y."/>
            <person name="Boore J.L."/>
            <person name="Simakov O."/>
            <person name="Marletaz F."/>
            <person name="Cho S.-J."/>
            <person name="Edsinger-Gonzales E."/>
            <person name="Havlak P."/>
            <person name="Kuo D.-H."/>
            <person name="Larsson T."/>
            <person name="Lv J."/>
            <person name="Arendt D."/>
            <person name="Savage R."/>
            <person name="Osoegawa K."/>
            <person name="de Jong P."/>
            <person name="Lindberg D.R."/>
            <person name="Seaver E.C."/>
            <person name="Weisblat D.A."/>
            <person name="Putnam N.H."/>
            <person name="Grigoriev I.V."/>
            <person name="Rokhsar D.S."/>
        </authorList>
    </citation>
    <scope>NUCLEOTIDE SEQUENCE</scope>
    <source>
        <strain evidence="4">I ESC-2004</strain>
    </source>
</reference>
<gene>
    <name evidence="2" type="ORF">CAPTEDRAFT_208130</name>
</gene>
<feature type="region of interest" description="Disordered" evidence="1">
    <location>
        <begin position="56"/>
        <end position="128"/>
    </location>
</feature>
<name>R7URJ1_CAPTE</name>
<evidence type="ECO:0000313" key="4">
    <source>
        <dbReference type="Proteomes" id="UP000014760"/>
    </source>
</evidence>
<evidence type="ECO:0000256" key="1">
    <source>
        <dbReference type="SAM" id="MobiDB-lite"/>
    </source>
</evidence>
<dbReference type="HOGENOM" id="CLU_1961652_0_0_1"/>
<protein>
    <submittedName>
        <fullName evidence="2 3">Uncharacterized protein</fullName>
    </submittedName>
</protein>
<dbReference type="AlphaFoldDB" id="R7URJ1"/>